<dbReference type="eggNOG" id="ENOG502SHAM">
    <property type="taxonomic scope" value="Eukaryota"/>
</dbReference>
<dbReference type="OMA" id="RNINQNM"/>
<organism evidence="8">
    <name type="scientific">Zea mays</name>
    <name type="common">Maize</name>
    <dbReference type="NCBI Taxonomy" id="4577"/>
    <lineage>
        <taxon>Eukaryota</taxon>
        <taxon>Viridiplantae</taxon>
        <taxon>Streptophyta</taxon>
        <taxon>Embryophyta</taxon>
        <taxon>Tracheophyta</taxon>
        <taxon>Spermatophyta</taxon>
        <taxon>Magnoliopsida</taxon>
        <taxon>Liliopsida</taxon>
        <taxon>Poales</taxon>
        <taxon>Poaceae</taxon>
        <taxon>PACMAD clade</taxon>
        <taxon>Panicoideae</taxon>
        <taxon>Andropogonodae</taxon>
        <taxon>Andropogoneae</taxon>
        <taxon>Tripsacinae</taxon>
        <taxon>Zea</taxon>
    </lineage>
</organism>
<dbReference type="GO" id="GO:0003677">
    <property type="term" value="F:DNA binding"/>
    <property type="evidence" value="ECO:0007669"/>
    <property type="project" value="UniProtKB-KW"/>
</dbReference>
<dbReference type="EnsemblPlants" id="Zm00001eb195770_T001">
    <property type="protein sequence ID" value="Zm00001eb195770_P001"/>
    <property type="gene ID" value="Zm00001eb195770"/>
</dbReference>
<reference evidence="11" key="7">
    <citation type="submission" date="2021-05" db="UniProtKB">
        <authorList>
            <consortium name="EnsemblPlants"/>
        </authorList>
    </citation>
    <scope>IDENTIFICATION</scope>
    <source>
        <strain evidence="11">cv. B73</strain>
    </source>
</reference>
<keyword evidence="12" id="KW-1185">Reference proteome</keyword>
<evidence type="ECO:0000256" key="2">
    <source>
        <dbReference type="ARBA" id="ARBA00023015"/>
    </source>
</evidence>
<evidence type="ECO:0000256" key="4">
    <source>
        <dbReference type="ARBA" id="ARBA00023163"/>
    </source>
</evidence>
<reference evidence="12" key="3">
    <citation type="journal article" date="2009" name="Science">
        <title>The B73 maize genome: complexity, diversity, and dynamics.</title>
        <authorList>
            <person name="Schnable P.S."/>
            <person name="Ware D."/>
            <person name="Fulton R.S."/>
            <person name="Stein J.C."/>
            <person name="Wei F."/>
            <person name="Pasternak S."/>
            <person name="Liang C."/>
            <person name="Zhang J."/>
            <person name="Fulton L."/>
            <person name="Graves T.A."/>
            <person name="Minx P."/>
            <person name="Reily A.D."/>
            <person name="Courtney L."/>
            <person name="Kruchowski S.S."/>
            <person name="Tomlinson C."/>
            <person name="Strong C."/>
            <person name="Delehaunty K."/>
            <person name="Fronick C."/>
            <person name="Courtney B."/>
            <person name="Rock S.M."/>
            <person name="Belter E."/>
            <person name="Du F."/>
            <person name="Kim K."/>
            <person name="Abbott R.M."/>
            <person name="Cotton M."/>
            <person name="Levy A."/>
            <person name="Marchetto P."/>
            <person name="Ochoa K."/>
            <person name="Jackson S.M."/>
            <person name="Gillam B."/>
            <person name="Chen W."/>
            <person name="Yan L."/>
            <person name="Higginbotham J."/>
            <person name="Cardenas M."/>
            <person name="Waligorski J."/>
            <person name="Applebaum E."/>
            <person name="Phelps L."/>
            <person name="Falcone J."/>
            <person name="Kanchi K."/>
            <person name="Thane T."/>
            <person name="Scimone A."/>
            <person name="Thane N."/>
            <person name="Henke J."/>
            <person name="Wang T."/>
            <person name="Ruppert J."/>
            <person name="Shah N."/>
            <person name="Rotter K."/>
            <person name="Hodges J."/>
            <person name="Ingenthron E."/>
            <person name="Cordes M."/>
            <person name="Kohlberg S."/>
            <person name="Sgro J."/>
            <person name="Delgado B."/>
            <person name="Mead K."/>
            <person name="Chinwalla A."/>
            <person name="Leonard S."/>
            <person name="Crouse K."/>
            <person name="Collura K."/>
            <person name="Kudrna D."/>
            <person name="Currie J."/>
            <person name="He R."/>
            <person name="Angelova A."/>
            <person name="Rajasekar S."/>
            <person name="Mueller T."/>
            <person name="Lomeli R."/>
            <person name="Scara G."/>
            <person name="Ko A."/>
            <person name="Delaney K."/>
            <person name="Wissotski M."/>
            <person name="Lopez G."/>
            <person name="Campos D."/>
            <person name="Braidotti M."/>
            <person name="Ashley E."/>
            <person name="Golser W."/>
            <person name="Kim H."/>
            <person name="Lee S."/>
            <person name="Lin J."/>
            <person name="Dujmic Z."/>
            <person name="Kim W."/>
            <person name="Talag J."/>
            <person name="Zuccolo A."/>
            <person name="Fan C."/>
            <person name="Sebastian A."/>
            <person name="Kramer M."/>
            <person name="Spiegel L."/>
            <person name="Nascimento L."/>
            <person name="Zutavern T."/>
            <person name="Miller B."/>
            <person name="Ambroise C."/>
            <person name="Muller S."/>
            <person name="Spooner W."/>
            <person name="Narechania A."/>
            <person name="Ren L."/>
            <person name="Wei S."/>
            <person name="Kumari S."/>
            <person name="Faga B."/>
            <person name="Levy M.J."/>
            <person name="McMahan L."/>
            <person name="Van Buren P."/>
            <person name="Vaughn M.W."/>
            <person name="Ying K."/>
            <person name="Yeh C.-T."/>
            <person name="Emrich S.J."/>
            <person name="Jia Y."/>
            <person name="Kalyanaraman A."/>
            <person name="Hsia A.-P."/>
            <person name="Barbazuk W.B."/>
            <person name="Baucom R.S."/>
            <person name="Brutnell T.P."/>
            <person name="Carpita N.C."/>
            <person name="Chaparro C."/>
            <person name="Chia J.-M."/>
            <person name="Deragon J.-M."/>
            <person name="Estill J.C."/>
            <person name="Fu Y."/>
            <person name="Jeddeloh J.A."/>
            <person name="Han Y."/>
            <person name="Lee H."/>
            <person name="Li P."/>
            <person name="Lisch D.R."/>
            <person name="Liu S."/>
            <person name="Liu Z."/>
            <person name="Nagel D.H."/>
            <person name="McCann M.C."/>
            <person name="SanMiguel P."/>
            <person name="Myers A.M."/>
            <person name="Nettleton D."/>
            <person name="Nguyen J."/>
            <person name="Penning B.W."/>
            <person name="Ponnala L."/>
            <person name="Schneider K.L."/>
            <person name="Schwartz D.C."/>
            <person name="Sharma A."/>
            <person name="Soderlund C."/>
            <person name="Springer N.M."/>
            <person name="Sun Q."/>
            <person name="Wang H."/>
            <person name="Waterman M."/>
            <person name="Westerman R."/>
            <person name="Wolfgruber T.K."/>
            <person name="Yang L."/>
            <person name="Yu Y."/>
            <person name="Zhang L."/>
            <person name="Zhou S."/>
            <person name="Zhu Q."/>
            <person name="Bennetzen J.L."/>
            <person name="Dawe R.K."/>
            <person name="Jiang J."/>
            <person name="Jiang N."/>
            <person name="Presting G.G."/>
            <person name="Wessler S.R."/>
            <person name="Aluru S."/>
            <person name="Martienssen R.A."/>
            <person name="Clifton S.W."/>
            <person name="McCombie W.R."/>
            <person name="Wing R.A."/>
            <person name="Wilson R.K."/>
        </authorList>
    </citation>
    <scope>NUCLEOTIDE SEQUENCE [LARGE SCALE GENOMIC DNA]</scope>
    <source>
        <strain evidence="12">cv. B73</strain>
    </source>
</reference>
<dbReference type="Gene3D" id="2.170.150.80">
    <property type="entry name" value="NAC domain"/>
    <property type="match status" value="1"/>
</dbReference>
<dbReference type="PANTHER" id="PTHR31744">
    <property type="entry name" value="PROTEIN CUP-SHAPED COTYLEDON 2-RELATED"/>
    <property type="match status" value="1"/>
</dbReference>
<evidence type="ECO:0000256" key="1">
    <source>
        <dbReference type="ARBA" id="ARBA00004123"/>
    </source>
</evidence>
<evidence type="ECO:0000313" key="12">
    <source>
        <dbReference type="Proteomes" id="UP000007305"/>
    </source>
</evidence>
<dbReference type="EMBL" id="CM000780">
    <property type="protein sequence ID" value="AQK57110.1"/>
    <property type="molecule type" value="Genomic_DNA"/>
</dbReference>
<dbReference type="EMBL" id="BT064790">
    <property type="protein sequence ID" value="ACN30666.1"/>
    <property type="molecule type" value="mRNA"/>
</dbReference>
<reference evidence="10" key="5">
    <citation type="submission" date="2015-12" db="EMBL/GenBank/DDBJ databases">
        <title>Update maize B73 reference genome by single molecule sequencing technologies.</title>
        <authorList>
            <consortium name="Maize Genome Sequencing Project"/>
            <person name="Ware D."/>
        </authorList>
    </citation>
    <scope>NUCLEOTIDE SEQUENCE</scope>
    <source>
        <tissue evidence="10">Seedling</tissue>
    </source>
</reference>
<reference evidence="9" key="4">
    <citation type="submission" date="2011-01" db="EMBL/GenBank/DDBJ databases">
        <title>Maize Transcription Factor ORFeome Collection.</title>
        <authorList>
            <person name="Gray J."/>
            <person name="Li T."/>
            <person name="Grotewold E."/>
        </authorList>
    </citation>
    <scope>NUCLEOTIDE SEQUENCE</scope>
</reference>
<accession>C0P921</accession>
<dbReference type="STRING" id="4577.C0P921"/>
<dbReference type="FunFam" id="2.170.150.80:FF:000006">
    <property type="entry name" value="NAC domain-containing protein 100-like"/>
    <property type="match status" value="1"/>
</dbReference>
<reference evidence="9" key="1">
    <citation type="journal article" date="2009" name="Plant Physiol.">
        <title>GRASSIUS: a platform for comparative regulatory genomics across the grasses.</title>
        <authorList>
            <person name="Yilmaz A."/>
            <person name="Nishiyama M.Y.Jr."/>
            <person name="Fuentes B.G."/>
            <person name="Souza G.M."/>
            <person name="Janies D."/>
            <person name="Gray J."/>
            <person name="Grotewold E."/>
        </authorList>
    </citation>
    <scope>NUCLEOTIDE SEQUENCE</scope>
</reference>
<dbReference type="Gramene" id="Zm00001eb195770_T001">
    <property type="protein sequence ID" value="Zm00001eb195770_P001"/>
    <property type="gene ID" value="Zm00001eb195770"/>
</dbReference>
<evidence type="ECO:0000259" key="7">
    <source>
        <dbReference type="PROSITE" id="PS51005"/>
    </source>
</evidence>
<dbReference type="InterPro" id="IPR036093">
    <property type="entry name" value="NAC_dom_sf"/>
</dbReference>
<dbReference type="AlphaFoldDB" id="C0P921"/>
<dbReference type="PaxDb" id="4577-GRMZM6G257110_P01"/>
<dbReference type="PANTHER" id="PTHR31744:SF62">
    <property type="entry name" value="NAC DOMAIN-CONTAINING PROTEIN 77"/>
    <property type="match status" value="1"/>
</dbReference>
<gene>
    <name evidence="11" type="primary">LOC100382573</name>
    <name evidence="10" type="ORF">ZEAMMB73_Zm00001d052390</name>
</gene>
<evidence type="ECO:0000313" key="10">
    <source>
        <dbReference type="EMBL" id="AQK57110.1"/>
    </source>
</evidence>
<evidence type="ECO:0000313" key="11">
    <source>
        <dbReference type="EnsemblPlants" id="Zm00001eb195770_P001"/>
    </source>
</evidence>
<dbReference type="ExpressionAtlas" id="C0P921">
    <property type="expression patterns" value="baseline and differential"/>
</dbReference>
<dbReference type="EMBL" id="HQ858741">
    <property type="protein sequence ID" value="ADX60153.1"/>
    <property type="molecule type" value="mRNA"/>
</dbReference>
<keyword evidence="5" id="KW-0539">Nucleus</keyword>
<dbReference type="InterPro" id="IPR003441">
    <property type="entry name" value="NAC-dom"/>
</dbReference>
<protein>
    <submittedName>
        <fullName evidence="9">NAC family member</fullName>
    </submittedName>
</protein>
<evidence type="ECO:0000313" key="8">
    <source>
        <dbReference type="EMBL" id="ACN30666.1"/>
    </source>
</evidence>
<dbReference type="GO" id="GO:0005634">
    <property type="term" value="C:nucleus"/>
    <property type="evidence" value="ECO:0007669"/>
    <property type="project" value="UniProtKB-SubCell"/>
</dbReference>
<dbReference type="SMR" id="C0P921"/>
<comment type="subcellular location">
    <subcellularLocation>
        <location evidence="1">Nucleus</location>
    </subcellularLocation>
</comment>
<feature type="domain" description="NAC" evidence="7">
    <location>
        <begin position="21"/>
        <end position="195"/>
    </location>
</feature>
<dbReference type="SUPFAM" id="SSF101941">
    <property type="entry name" value="NAC domain"/>
    <property type="match status" value="1"/>
</dbReference>
<keyword evidence="2" id="KW-0805">Transcription regulation</keyword>
<evidence type="ECO:0000256" key="5">
    <source>
        <dbReference type="ARBA" id="ARBA00023242"/>
    </source>
</evidence>
<reference evidence="11" key="6">
    <citation type="submission" date="2019-07" db="EMBL/GenBank/DDBJ databases">
        <authorList>
            <person name="Seetharam A."/>
            <person name="Woodhouse M."/>
            <person name="Cannon E."/>
        </authorList>
    </citation>
    <scope>NUCLEOTIDE SEQUENCE [LARGE SCALE GENOMIC DNA]</scope>
    <source>
        <strain evidence="11">cv. B73</strain>
    </source>
</reference>
<keyword evidence="3" id="KW-0238">DNA-binding</keyword>
<dbReference type="Proteomes" id="UP000007305">
    <property type="component" value="Chromosome 4"/>
</dbReference>
<proteinExistence type="evidence at transcript level"/>
<dbReference type="RefSeq" id="NP_001168776.1">
    <property type="nucleotide sequence ID" value="NM_001175305.1"/>
</dbReference>
<sequence length="371" mass="40677">MVEPSVKSSEHGGGGIDLLFLPPGFRFHPTDEEVITSYLLQKLLNPSFAPHAIGEVDLNKCEPWDLPSKAKMGEEDSKEWYFFCRKGMKYPTGTRANRATKEGYWKATGKDREIFFKPAAGHDDVDRREQLVGMKKTLVFYTGRAPRGTKTNWVMHEFRLIEGKGKYSRHRTTNDDLLLRFNPKDEWVVCKVHHKGGRHDASAAKKGGGGGGGEEQQYSSAAGTPNVSSVEAGGGGDDDEFLLDSVLLDYSSSCHFNSSGPTACTSSSRSRSMPPPRRHAPPADQQQAIMVGGSYYYTSLHHHHQEMVAPTRFAAAAGLPSACASAAGAGAAQRSSQQHGVLQQQRLPAGNYNYYDDGGNYYAAGYRTSQY</sequence>
<evidence type="ECO:0000256" key="3">
    <source>
        <dbReference type="ARBA" id="ARBA00023125"/>
    </source>
</evidence>
<reference evidence="8" key="2">
    <citation type="journal article" date="2009" name="PLoS Genet.">
        <title>Sequencing, mapping, and analysis of 27,455 maize full-length cDNAs.</title>
        <authorList>
            <person name="Soderlund C."/>
            <person name="Descour A."/>
            <person name="Kudrna D."/>
            <person name="Bomhoff M."/>
            <person name="Boyd L."/>
            <person name="Currie J."/>
            <person name="Angelova A."/>
            <person name="Collura K."/>
            <person name="Wissotski M."/>
            <person name="Ashley E."/>
            <person name="Morrow D."/>
            <person name="Fernandes J."/>
            <person name="Walbot V."/>
            <person name="Yu Y."/>
        </authorList>
    </citation>
    <scope>NUCLEOTIDE SEQUENCE</scope>
    <source>
        <strain evidence="8">B73</strain>
    </source>
</reference>
<evidence type="ECO:0000256" key="6">
    <source>
        <dbReference type="SAM" id="MobiDB-lite"/>
    </source>
</evidence>
<dbReference type="HOGENOM" id="CLU_035664_6_2_1"/>
<evidence type="ECO:0000313" key="9">
    <source>
        <dbReference type="EMBL" id="ADX60153.1"/>
    </source>
</evidence>
<feature type="compositionally biased region" description="Polar residues" evidence="6">
    <location>
        <begin position="216"/>
        <end position="229"/>
    </location>
</feature>
<dbReference type="KEGG" id="zma:100382573"/>
<dbReference type="FunCoup" id="C0P921">
    <property type="interactions" value="5"/>
</dbReference>
<name>C0P921_MAIZE</name>
<keyword evidence="4" id="KW-0804">Transcription</keyword>
<dbReference type="OrthoDB" id="596384at2759"/>
<feature type="region of interest" description="Disordered" evidence="6">
    <location>
        <begin position="257"/>
        <end position="284"/>
    </location>
</feature>
<dbReference type="PROSITE" id="PS51005">
    <property type="entry name" value="NAC"/>
    <property type="match status" value="1"/>
</dbReference>
<dbReference type="Pfam" id="PF02365">
    <property type="entry name" value="NAM"/>
    <property type="match status" value="1"/>
</dbReference>
<dbReference type="GO" id="GO:0006355">
    <property type="term" value="P:regulation of DNA-templated transcription"/>
    <property type="evidence" value="ECO:0007669"/>
    <property type="project" value="InterPro"/>
</dbReference>
<feature type="region of interest" description="Disordered" evidence="6">
    <location>
        <begin position="198"/>
        <end position="235"/>
    </location>
</feature>
<dbReference type="GeneID" id="100382573"/>